<feature type="transmembrane region" description="Helical" evidence="1">
    <location>
        <begin position="31"/>
        <end position="54"/>
    </location>
</feature>
<evidence type="ECO:0000313" key="3">
    <source>
        <dbReference type="Proteomes" id="UP000024404"/>
    </source>
</evidence>
<keyword evidence="3" id="KW-1185">Reference proteome</keyword>
<dbReference type="EMBL" id="CMVM020000664">
    <property type="status" value="NOT_ANNOTATED_CDS"/>
    <property type="molecule type" value="Genomic_DNA"/>
</dbReference>
<reference evidence="3" key="1">
    <citation type="submission" date="2013-10" db="EMBL/GenBank/DDBJ databases">
        <title>Genome sequencing of Onchocerca volvulus.</title>
        <authorList>
            <person name="Cotton J."/>
            <person name="Tsai J."/>
            <person name="Stanley E."/>
            <person name="Tracey A."/>
            <person name="Holroyd N."/>
            <person name="Lustigman S."/>
            <person name="Berriman M."/>
        </authorList>
    </citation>
    <scope>NUCLEOTIDE SEQUENCE</scope>
</reference>
<proteinExistence type="predicted"/>
<keyword evidence="1" id="KW-1133">Transmembrane helix</keyword>
<sequence>MIHRLPYLFQTNTSRRKRLLLYISRRKPCKYLLFIQLGILALLIGFFIPAMLLLNKLRKQLATVKAEYKIYQNYVGSITLSHCQYMYPENYDELCNKQCGNSAFIVLRYENFVGRKVESTCPSLIETIPCHEKPAQCNRKIQMRQCPGVNGISLPRNLSITSLSTIKVPVLNISTVKGKTMSAMEIFAEKKVCFCRRSGNICYKQLETVREGWPEQYRICDSEVQSEDMNCDPYDN</sequence>
<name>A0A8R1XPR1_ONCVO</name>
<reference evidence="2" key="2">
    <citation type="submission" date="2022-06" db="UniProtKB">
        <authorList>
            <consortium name="EnsemblMetazoa"/>
        </authorList>
    </citation>
    <scope>IDENTIFICATION</scope>
</reference>
<dbReference type="OMA" id="CKYLLFI"/>
<keyword evidence="1" id="KW-0812">Transmembrane</keyword>
<keyword evidence="1" id="KW-0472">Membrane</keyword>
<dbReference type="Proteomes" id="UP000024404">
    <property type="component" value="Unassembled WGS sequence"/>
</dbReference>
<organism evidence="2 3">
    <name type="scientific">Onchocerca volvulus</name>
    <dbReference type="NCBI Taxonomy" id="6282"/>
    <lineage>
        <taxon>Eukaryota</taxon>
        <taxon>Metazoa</taxon>
        <taxon>Ecdysozoa</taxon>
        <taxon>Nematoda</taxon>
        <taxon>Chromadorea</taxon>
        <taxon>Rhabditida</taxon>
        <taxon>Spirurina</taxon>
        <taxon>Spiruromorpha</taxon>
        <taxon>Filarioidea</taxon>
        <taxon>Onchocercidae</taxon>
        <taxon>Onchocerca</taxon>
    </lineage>
</organism>
<evidence type="ECO:0000256" key="1">
    <source>
        <dbReference type="SAM" id="Phobius"/>
    </source>
</evidence>
<evidence type="ECO:0000313" key="2">
    <source>
        <dbReference type="EnsemblMetazoa" id="OVOC12735.1"/>
    </source>
</evidence>
<dbReference type="AlphaFoldDB" id="A0A8R1XPR1"/>
<dbReference type="EnsemblMetazoa" id="OVOC12735.1">
    <property type="protein sequence ID" value="OVOC12735.1"/>
    <property type="gene ID" value="WBGene00249544"/>
</dbReference>
<protein>
    <submittedName>
        <fullName evidence="2">Uncharacterized protein</fullName>
    </submittedName>
</protein>
<accession>A0A8R1XPR1</accession>